<reference evidence="1" key="2">
    <citation type="journal article" date="2016" name="Fungal Biol.">
        <title>Ochratoxin A production by Penicillium thymicola.</title>
        <authorList>
            <person name="Nguyen H.D.T."/>
            <person name="McMullin D.R."/>
            <person name="Ponomareva E."/>
            <person name="Riley R."/>
            <person name="Pomraning K.R."/>
            <person name="Baker S.E."/>
            <person name="Seifert K.A."/>
        </authorList>
    </citation>
    <scope>NUCLEOTIDE SEQUENCE</scope>
    <source>
        <strain evidence="1">DAOM 180753</strain>
    </source>
</reference>
<accession>A0AAI9TL92</accession>
<proteinExistence type="predicted"/>
<dbReference type="EMBL" id="LACB01000113">
    <property type="protein sequence ID" value="KAJ9488554.1"/>
    <property type="molecule type" value="Genomic_DNA"/>
</dbReference>
<name>A0AAI9TL92_PENTH</name>
<comment type="caution">
    <text evidence="1">The sequence shown here is derived from an EMBL/GenBank/DDBJ whole genome shotgun (WGS) entry which is preliminary data.</text>
</comment>
<dbReference type="Proteomes" id="UP001227192">
    <property type="component" value="Unassembled WGS sequence"/>
</dbReference>
<gene>
    <name evidence="1" type="ORF">VN97_g4716</name>
</gene>
<protein>
    <submittedName>
        <fullName evidence="1">Uncharacterized protein</fullName>
    </submittedName>
</protein>
<evidence type="ECO:0000313" key="1">
    <source>
        <dbReference type="EMBL" id="KAJ9488554.1"/>
    </source>
</evidence>
<organism evidence="1 2">
    <name type="scientific">Penicillium thymicola</name>
    <dbReference type="NCBI Taxonomy" id="293382"/>
    <lineage>
        <taxon>Eukaryota</taxon>
        <taxon>Fungi</taxon>
        <taxon>Dikarya</taxon>
        <taxon>Ascomycota</taxon>
        <taxon>Pezizomycotina</taxon>
        <taxon>Eurotiomycetes</taxon>
        <taxon>Eurotiomycetidae</taxon>
        <taxon>Eurotiales</taxon>
        <taxon>Aspergillaceae</taxon>
        <taxon>Penicillium</taxon>
    </lineage>
</organism>
<evidence type="ECO:0000313" key="2">
    <source>
        <dbReference type="Proteomes" id="UP001227192"/>
    </source>
</evidence>
<keyword evidence="2" id="KW-1185">Reference proteome</keyword>
<sequence>MDQAKLAKMQASVRIGYVSSVQNCFHPDLLIPYGGNEFSNCNTRIRHSPIVRLRISHSRIHATAAISQISYPNMNIV</sequence>
<reference evidence="1" key="1">
    <citation type="submission" date="2015-06" db="EMBL/GenBank/DDBJ databases">
        <authorList>
            <person name="Nguyen H."/>
        </authorList>
    </citation>
    <scope>NUCLEOTIDE SEQUENCE</scope>
    <source>
        <strain evidence="1">DAOM 180753</strain>
    </source>
</reference>
<dbReference type="AlphaFoldDB" id="A0AAI9TL92"/>